<feature type="domain" description="DUF2207" evidence="3">
    <location>
        <begin position="23"/>
        <end position="211"/>
    </location>
</feature>
<feature type="domain" description="Predicted membrane protein YciQ-like C-terminal" evidence="4">
    <location>
        <begin position="266"/>
        <end position="498"/>
    </location>
</feature>
<name>A0A5C7FXF4_9BACT</name>
<dbReference type="Proteomes" id="UP000321907">
    <property type="component" value="Unassembled WGS sequence"/>
</dbReference>
<evidence type="ECO:0000313" key="5">
    <source>
        <dbReference type="EMBL" id="TXF91458.1"/>
    </source>
</evidence>
<sequence length="566" mass="61260">MRKLIFILCLFSFLANAQTERFNDFKATIQLNSEGDVKVSEQIRVTANGDQIERGITRPLRRASIGDDGEREQVDYKVISATRDGAPEDFHTESKRGFRTVYLGSKKRKLEPGTYSYQLDYTSDDQIYFTDNTNELRWSVFSSDLRLPVDAAAVELQLPSGLDVLTTACYTGATGSNDQSRCEVVRSGNTLAFTLNRPLAAGEGLTIAAAFPTGSFYQPPPPPPPTPLQQNGTLWASLLGILAALVYGYTNWKKYGVDPPSPPVVHQFTPPRGLSPASISYLNSGYASQTQLTASLTALAVKGYLKIEEEKRSGFLSSREIFILRPQNKAIGNDLPAEQAILYAHLCDAGDIELDGEFDERLQTATNEHNNNLSEQHRDYLKQGTNGWKVLPFALILLATVIVGVFFISNANAAGFAAFIGTILLLTAGSGIFAWLIRQPSADKVALWAEIKGMKQYLKLSEEKRRAIPGAPEMTQSYFQSILPYAIALGIENNWAADLTSDVTSTLQQDNRNNSMYMAPYLMSGFGGRMNSAYQSAASPPSSGGGGGFAGGGGGVSGGGGGSGGW</sequence>
<feature type="transmembrane region" description="Helical" evidence="1">
    <location>
        <begin position="414"/>
        <end position="437"/>
    </location>
</feature>
<proteinExistence type="predicted"/>
<reference evidence="5 6" key="1">
    <citation type="submission" date="2019-08" db="EMBL/GenBank/DDBJ databases">
        <title>Lewinella sp. strain SSH13 Genome sequencing and assembly.</title>
        <authorList>
            <person name="Kim I."/>
        </authorList>
    </citation>
    <scope>NUCLEOTIDE SEQUENCE [LARGE SCALE GENOMIC DNA]</scope>
    <source>
        <strain evidence="5 6">SSH13</strain>
    </source>
</reference>
<dbReference type="OrthoDB" id="9767603at2"/>
<feature type="transmembrane region" description="Helical" evidence="1">
    <location>
        <begin position="390"/>
        <end position="408"/>
    </location>
</feature>
<keyword evidence="1" id="KW-0472">Membrane</keyword>
<dbReference type="Pfam" id="PF20990">
    <property type="entry name" value="DUF2207_C"/>
    <property type="match status" value="1"/>
</dbReference>
<evidence type="ECO:0000313" key="6">
    <source>
        <dbReference type="Proteomes" id="UP000321907"/>
    </source>
</evidence>
<feature type="signal peptide" evidence="2">
    <location>
        <begin position="1"/>
        <end position="17"/>
    </location>
</feature>
<dbReference type="Pfam" id="PF09972">
    <property type="entry name" value="DUF2207"/>
    <property type="match status" value="1"/>
</dbReference>
<feature type="chain" id="PRO_5023001528" evidence="2">
    <location>
        <begin position="18"/>
        <end position="566"/>
    </location>
</feature>
<evidence type="ECO:0000256" key="2">
    <source>
        <dbReference type="SAM" id="SignalP"/>
    </source>
</evidence>
<dbReference type="InterPro" id="IPR048389">
    <property type="entry name" value="YciQ-like_C"/>
</dbReference>
<keyword evidence="6" id="KW-1185">Reference proteome</keyword>
<keyword evidence="2" id="KW-0732">Signal</keyword>
<dbReference type="EMBL" id="VOXD01000002">
    <property type="protein sequence ID" value="TXF91458.1"/>
    <property type="molecule type" value="Genomic_DNA"/>
</dbReference>
<evidence type="ECO:0000259" key="3">
    <source>
        <dbReference type="Pfam" id="PF09972"/>
    </source>
</evidence>
<dbReference type="RefSeq" id="WP_147928998.1">
    <property type="nucleotide sequence ID" value="NZ_VOXD01000002.1"/>
</dbReference>
<keyword evidence="1" id="KW-0812">Transmembrane</keyword>
<comment type="caution">
    <text evidence="5">The sequence shown here is derived from an EMBL/GenBank/DDBJ whole genome shotgun (WGS) entry which is preliminary data.</text>
</comment>
<gene>
    <name evidence="5" type="ORF">FUA23_01830</name>
</gene>
<accession>A0A5C7FXF4</accession>
<evidence type="ECO:0000259" key="4">
    <source>
        <dbReference type="Pfam" id="PF20990"/>
    </source>
</evidence>
<organism evidence="5 6">
    <name type="scientific">Neolewinella aurantiaca</name>
    <dbReference type="NCBI Taxonomy" id="2602767"/>
    <lineage>
        <taxon>Bacteria</taxon>
        <taxon>Pseudomonadati</taxon>
        <taxon>Bacteroidota</taxon>
        <taxon>Saprospiria</taxon>
        <taxon>Saprospirales</taxon>
        <taxon>Lewinellaceae</taxon>
        <taxon>Neolewinella</taxon>
    </lineage>
</organism>
<feature type="transmembrane region" description="Helical" evidence="1">
    <location>
        <begin position="232"/>
        <end position="250"/>
    </location>
</feature>
<keyword evidence="1" id="KW-1133">Transmembrane helix</keyword>
<evidence type="ECO:0000256" key="1">
    <source>
        <dbReference type="SAM" id="Phobius"/>
    </source>
</evidence>
<protein>
    <submittedName>
        <fullName evidence="5">DUF2207 domain-containing protein</fullName>
    </submittedName>
</protein>
<dbReference type="InterPro" id="IPR018702">
    <property type="entry name" value="DUF2207"/>
</dbReference>
<dbReference type="AlphaFoldDB" id="A0A5C7FXF4"/>